<keyword evidence="6 9" id="KW-0472">Membrane</keyword>
<name>A0A9Q1HGR9_HOLLE</name>
<dbReference type="Proteomes" id="UP001152320">
    <property type="component" value="Chromosome 3"/>
</dbReference>
<evidence type="ECO:0000313" key="12">
    <source>
        <dbReference type="Proteomes" id="UP001152320"/>
    </source>
</evidence>
<evidence type="ECO:0000256" key="3">
    <source>
        <dbReference type="ARBA" id="ARBA00022692"/>
    </source>
</evidence>
<organism evidence="11 12">
    <name type="scientific">Holothuria leucospilota</name>
    <name type="common">Black long sea cucumber</name>
    <name type="synonym">Mertensiothuria leucospilota</name>
    <dbReference type="NCBI Taxonomy" id="206669"/>
    <lineage>
        <taxon>Eukaryota</taxon>
        <taxon>Metazoa</taxon>
        <taxon>Echinodermata</taxon>
        <taxon>Eleutherozoa</taxon>
        <taxon>Echinozoa</taxon>
        <taxon>Holothuroidea</taxon>
        <taxon>Aspidochirotacea</taxon>
        <taxon>Aspidochirotida</taxon>
        <taxon>Holothuriidae</taxon>
        <taxon>Holothuria</taxon>
    </lineage>
</organism>
<keyword evidence="12" id="KW-1185">Reference proteome</keyword>
<sequence>MNFTENSLAFKPYITTLYILIYFPVWIAIICGNLVVMLAFVYHRELRRVQNYFLVSLAATDFLTGLVALPLHLVARLVVSQVTCLPSSRFIFFLPVLIFSSASAFHHLCIAIEGLLSLICPLKYSHIVTSCRMKVVIATIWLCNFAFAFSPLYVPHPATDEWVCSYNQHYGDEVKLLYLIAAFGIPAFSTLMFLLYTFMLAIAYQKIKMHRKLSNNVAVIDAKKHFRGVVTMATVVGAFVVCLVPTSFKLFFEIYISATKEVLVTVETLCEFLLFLNSMLNPIIYGCLNQQFRAGFKEVLQSLKCKSALSSFLSLSLQNIINESNN</sequence>
<reference evidence="11" key="1">
    <citation type="submission" date="2021-10" db="EMBL/GenBank/DDBJ databases">
        <title>Tropical sea cucumber genome reveals ecological adaptation and Cuvierian tubules defense mechanism.</title>
        <authorList>
            <person name="Chen T."/>
        </authorList>
    </citation>
    <scope>NUCLEOTIDE SEQUENCE</scope>
    <source>
        <strain evidence="11">Nanhai2018</strain>
        <tissue evidence="11">Muscle</tissue>
    </source>
</reference>
<dbReference type="GO" id="GO:0004993">
    <property type="term" value="F:G protein-coupled serotonin receptor activity"/>
    <property type="evidence" value="ECO:0007669"/>
    <property type="project" value="TreeGrafter"/>
</dbReference>
<dbReference type="Pfam" id="PF00001">
    <property type="entry name" value="7tm_1"/>
    <property type="match status" value="1"/>
</dbReference>
<feature type="transmembrane region" description="Helical" evidence="9">
    <location>
        <begin position="272"/>
        <end position="288"/>
    </location>
</feature>
<protein>
    <submittedName>
        <fullName evidence="11">Histamine H2 receptor</fullName>
    </submittedName>
</protein>
<proteinExistence type="predicted"/>
<evidence type="ECO:0000256" key="6">
    <source>
        <dbReference type="ARBA" id="ARBA00023136"/>
    </source>
</evidence>
<dbReference type="GO" id="GO:0007268">
    <property type="term" value="P:chemical synaptic transmission"/>
    <property type="evidence" value="ECO:0007669"/>
    <property type="project" value="TreeGrafter"/>
</dbReference>
<feature type="transmembrane region" description="Helical" evidence="9">
    <location>
        <begin position="90"/>
        <end position="115"/>
    </location>
</feature>
<keyword evidence="5" id="KW-0297">G-protein coupled receptor</keyword>
<dbReference type="AlphaFoldDB" id="A0A9Q1HGR9"/>
<keyword evidence="7 11" id="KW-0675">Receptor</keyword>
<dbReference type="GO" id="GO:0045202">
    <property type="term" value="C:synapse"/>
    <property type="evidence" value="ECO:0007669"/>
    <property type="project" value="GOC"/>
</dbReference>
<dbReference type="Gene3D" id="1.20.1070.10">
    <property type="entry name" value="Rhodopsin 7-helix transmembrane proteins"/>
    <property type="match status" value="1"/>
</dbReference>
<dbReference type="GO" id="GO:0030594">
    <property type="term" value="F:neurotransmitter receptor activity"/>
    <property type="evidence" value="ECO:0007669"/>
    <property type="project" value="TreeGrafter"/>
</dbReference>
<evidence type="ECO:0000256" key="5">
    <source>
        <dbReference type="ARBA" id="ARBA00023040"/>
    </source>
</evidence>
<keyword evidence="2" id="KW-1003">Cell membrane</keyword>
<dbReference type="PROSITE" id="PS50262">
    <property type="entry name" value="G_PROTEIN_RECEP_F1_2"/>
    <property type="match status" value="1"/>
</dbReference>
<dbReference type="SUPFAM" id="SSF81321">
    <property type="entry name" value="Family A G protein-coupled receptor-like"/>
    <property type="match status" value="1"/>
</dbReference>
<dbReference type="EMBL" id="JAIZAY010000003">
    <property type="protein sequence ID" value="KAJ8044368.1"/>
    <property type="molecule type" value="Genomic_DNA"/>
</dbReference>
<keyword evidence="3 9" id="KW-0812">Transmembrane</keyword>
<feature type="transmembrane region" description="Helical" evidence="9">
    <location>
        <begin position="135"/>
        <end position="156"/>
    </location>
</feature>
<feature type="domain" description="G-protein coupled receptors family 1 profile" evidence="10">
    <location>
        <begin position="32"/>
        <end position="285"/>
    </location>
</feature>
<dbReference type="GO" id="GO:0030425">
    <property type="term" value="C:dendrite"/>
    <property type="evidence" value="ECO:0007669"/>
    <property type="project" value="TreeGrafter"/>
</dbReference>
<feature type="transmembrane region" description="Helical" evidence="9">
    <location>
        <begin position="176"/>
        <end position="204"/>
    </location>
</feature>
<comment type="subcellular location">
    <subcellularLocation>
        <location evidence="1">Cell membrane</location>
        <topology evidence="1">Multi-pass membrane protein</topology>
    </subcellularLocation>
</comment>
<dbReference type="OrthoDB" id="10042731at2759"/>
<evidence type="ECO:0000256" key="1">
    <source>
        <dbReference type="ARBA" id="ARBA00004651"/>
    </source>
</evidence>
<comment type="caution">
    <text evidence="11">The sequence shown here is derived from an EMBL/GenBank/DDBJ whole genome shotgun (WGS) entry which is preliminary data.</text>
</comment>
<evidence type="ECO:0000259" key="10">
    <source>
        <dbReference type="PROSITE" id="PS50262"/>
    </source>
</evidence>
<feature type="transmembrane region" description="Helical" evidence="9">
    <location>
        <begin position="53"/>
        <end position="78"/>
    </location>
</feature>
<dbReference type="InterPro" id="IPR000276">
    <property type="entry name" value="GPCR_Rhodpsn"/>
</dbReference>
<evidence type="ECO:0000256" key="7">
    <source>
        <dbReference type="ARBA" id="ARBA00023170"/>
    </source>
</evidence>
<dbReference type="InterPro" id="IPR017452">
    <property type="entry name" value="GPCR_Rhodpsn_7TM"/>
</dbReference>
<dbReference type="PANTHER" id="PTHR24247">
    <property type="entry name" value="5-HYDROXYTRYPTAMINE RECEPTOR"/>
    <property type="match status" value="1"/>
</dbReference>
<keyword evidence="8" id="KW-0807">Transducer</keyword>
<dbReference type="GO" id="GO:0005886">
    <property type="term" value="C:plasma membrane"/>
    <property type="evidence" value="ECO:0007669"/>
    <property type="project" value="UniProtKB-SubCell"/>
</dbReference>
<evidence type="ECO:0000256" key="8">
    <source>
        <dbReference type="ARBA" id="ARBA00023224"/>
    </source>
</evidence>
<dbReference type="GO" id="GO:0007187">
    <property type="term" value="P:G protein-coupled receptor signaling pathway, coupled to cyclic nucleotide second messenger"/>
    <property type="evidence" value="ECO:0007669"/>
    <property type="project" value="TreeGrafter"/>
</dbReference>
<evidence type="ECO:0000256" key="4">
    <source>
        <dbReference type="ARBA" id="ARBA00022989"/>
    </source>
</evidence>
<keyword evidence="4 9" id="KW-1133">Transmembrane helix</keyword>
<feature type="transmembrane region" description="Helical" evidence="9">
    <location>
        <begin position="20"/>
        <end position="41"/>
    </location>
</feature>
<evidence type="ECO:0000256" key="2">
    <source>
        <dbReference type="ARBA" id="ARBA00022475"/>
    </source>
</evidence>
<accession>A0A9Q1HGR9</accession>
<evidence type="ECO:0000256" key="9">
    <source>
        <dbReference type="SAM" id="Phobius"/>
    </source>
</evidence>
<gene>
    <name evidence="11" type="ORF">HOLleu_07099</name>
</gene>
<evidence type="ECO:0000313" key="11">
    <source>
        <dbReference type="EMBL" id="KAJ8044368.1"/>
    </source>
</evidence>
<dbReference type="PRINTS" id="PR00237">
    <property type="entry name" value="GPCRRHODOPSN"/>
</dbReference>
<feature type="transmembrane region" description="Helical" evidence="9">
    <location>
        <begin position="225"/>
        <end position="252"/>
    </location>
</feature>
<dbReference type="PANTHER" id="PTHR24247:SF202">
    <property type="entry name" value="5-HYDROXYTRYPTAMINE RECEPTOR 1"/>
    <property type="match status" value="1"/>
</dbReference>